<accession>A0A562SUP0</accession>
<feature type="transmembrane region" description="Helical" evidence="1">
    <location>
        <begin position="81"/>
        <end position="101"/>
    </location>
</feature>
<gene>
    <name evidence="2" type="ORF">JM93_03144</name>
</gene>
<proteinExistence type="predicted"/>
<dbReference type="AlphaFoldDB" id="A0A562SUP0"/>
<evidence type="ECO:0000313" key="2">
    <source>
        <dbReference type="EMBL" id="TWI84808.1"/>
    </source>
</evidence>
<reference evidence="2 3" key="1">
    <citation type="submission" date="2019-07" db="EMBL/GenBank/DDBJ databases">
        <title>Genomic Encyclopedia of Archaeal and Bacterial Type Strains, Phase II (KMG-II): from individual species to whole genera.</title>
        <authorList>
            <person name="Goeker M."/>
        </authorList>
    </citation>
    <scope>NUCLEOTIDE SEQUENCE [LARGE SCALE GENOMIC DNA]</scope>
    <source>
        <strain evidence="2 3">ATCC BAA-252</strain>
    </source>
</reference>
<comment type="caution">
    <text evidence="2">The sequence shown here is derived from an EMBL/GenBank/DDBJ whole genome shotgun (WGS) entry which is preliminary data.</text>
</comment>
<evidence type="ECO:0000313" key="3">
    <source>
        <dbReference type="Proteomes" id="UP000320593"/>
    </source>
</evidence>
<dbReference type="RefSeq" id="WP_145345101.1">
    <property type="nucleotide sequence ID" value="NZ_SMLY01000057.1"/>
</dbReference>
<dbReference type="EMBL" id="VLLF01000007">
    <property type="protein sequence ID" value="TWI84808.1"/>
    <property type="molecule type" value="Genomic_DNA"/>
</dbReference>
<feature type="transmembrane region" description="Helical" evidence="1">
    <location>
        <begin position="12"/>
        <end position="36"/>
    </location>
</feature>
<keyword evidence="1" id="KW-0812">Transmembrane</keyword>
<feature type="transmembrane region" description="Helical" evidence="1">
    <location>
        <begin position="48"/>
        <end position="69"/>
    </location>
</feature>
<name>A0A562SUP0_9HYPH</name>
<organism evidence="2 3">
    <name type="scientific">Roseibium hamelinense</name>
    <dbReference type="NCBI Taxonomy" id="150831"/>
    <lineage>
        <taxon>Bacteria</taxon>
        <taxon>Pseudomonadati</taxon>
        <taxon>Pseudomonadota</taxon>
        <taxon>Alphaproteobacteria</taxon>
        <taxon>Hyphomicrobiales</taxon>
        <taxon>Stappiaceae</taxon>
        <taxon>Roseibium</taxon>
    </lineage>
</organism>
<evidence type="ECO:0008006" key="4">
    <source>
        <dbReference type="Google" id="ProtNLM"/>
    </source>
</evidence>
<sequence>MARSETEKQATYYVRSFLLLNLFGFPVAGYVSSLLARTLAAANVSGDIIMMIALSIGICLILANAWFVFKCWRAGGISSTLAALALWTFACIATLLLYSTYSPLNLAMLMAAG</sequence>
<keyword evidence="1" id="KW-1133">Transmembrane helix</keyword>
<keyword evidence="3" id="KW-1185">Reference proteome</keyword>
<dbReference type="Proteomes" id="UP000320593">
    <property type="component" value="Unassembled WGS sequence"/>
</dbReference>
<keyword evidence="1" id="KW-0472">Membrane</keyword>
<protein>
    <recommendedName>
        <fullName evidence="4">MFS transporter</fullName>
    </recommendedName>
</protein>
<evidence type="ECO:0000256" key="1">
    <source>
        <dbReference type="SAM" id="Phobius"/>
    </source>
</evidence>